<feature type="chain" id="PRO_5010262925" evidence="1">
    <location>
        <begin position="27"/>
        <end position="185"/>
    </location>
</feature>
<keyword evidence="1" id="KW-0732">Signal</keyword>
<dbReference type="AlphaFoldDB" id="A0A1S3XQX3"/>
<dbReference type="PANTHER" id="PTHR33649">
    <property type="entry name" value="PAR1 PROTEIN"/>
    <property type="match status" value="1"/>
</dbReference>
<dbReference type="OrthoDB" id="772928at2759"/>
<protein>
    <submittedName>
        <fullName evidence="3">Uncharacterized protein LOC107767557</fullName>
    </submittedName>
</protein>
<reference evidence="2" key="1">
    <citation type="journal article" date="2014" name="Nat. Commun.">
        <title>The tobacco genome sequence and its comparison with those of tomato and potato.</title>
        <authorList>
            <person name="Sierro N."/>
            <person name="Battey J.N."/>
            <person name="Ouadi S."/>
            <person name="Bakaher N."/>
            <person name="Bovet L."/>
            <person name="Willig A."/>
            <person name="Goepfert S."/>
            <person name="Peitsch M.C."/>
            <person name="Ivanov N.V."/>
        </authorList>
    </citation>
    <scope>NUCLEOTIDE SEQUENCE [LARGE SCALE GENOMIC DNA]</scope>
</reference>
<gene>
    <name evidence="3" type="primary">LOC107767557</name>
</gene>
<proteinExistence type="predicted"/>
<dbReference type="RefSeq" id="XP_016442082.1">
    <property type="nucleotide sequence ID" value="XM_016586596.2"/>
</dbReference>
<dbReference type="InterPro" id="IPR009489">
    <property type="entry name" value="PAR1"/>
</dbReference>
<dbReference type="KEGG" id="nta:107767557"/>
<dbReference type="RefSeq" id="XP_016442082.1">
    <property type="nucleotide sequence ID" value="XM_016586596.1"/>
</dbReference>
<evidence type="ECO:0000313" key="2">
    <source>
        <dbReference type="Proteomes" id="UP000790787"/>
    </source>
</evidence>
<name>A0A1S3XQX3_TOBAC</name>
<dbReference type="PaxDb" id="4097-A0A1S3XQX3"/>
<sequence>MVASFHSFTFTIVACALVFCVQVTLGSITCENLNKDSCAFAISSTGKRCALEKHLRRSGEEVYTCKTSEIEADKLKDWIETDQCIQACGVDRNTLGISSDSLLECHFTQKLCSPQCYKHCPNIIDLYFNLAAGEGIYLPRLCEEQGGNARRGMVEIKRSGIVAPAPELGPEPVNFMITPTIAPAL</sequence>
<feature type="signal peptide" evidence="1">
    <location>
        <begin position="1"/>
        <end position="26"/>
    </location>
</feature>
<dbReference type="STRING" id="4097.A0A1S3XQX3"/>
<keyword evidence="2" id="KW-1185">Reference proteome</keyword>
<reference evidence="3" key="2">
    <citation type="submission" date="2025-08" db="UniProtKB">
        <authorList>
            <consortium name="RefSeq"/>
        </authorList>
    </citation>
    <scope>IDENTIFICATION</scope>
    <source>
        <tissue evidence="3">Leaf</tissue>
    </source>
</reference>
<dbReference type="Proteomes" id="UP000790787">
    <property type="component" value="Chromosome 9"/>
</dbReference>
<evidence type="ECO:0000256" key="1">
    <source>
        <dbReference type="SAM" id="SignalP"/>
    </source>
</evidence>
<dbReference type="OMA" id="YECKASE"/>
<evidence type="ECO:0000313" key="3">
    <source>
        <dbReference type="RefSeq" id="XP_016442082.1"/>
    </source>
</evidence>
<accession>A0A1S3XQX3</accession>
<dbReference type="GeneID" id="107767557"/>
<dbReference type="Pfam" id="PF06521">
    <property type="entry name" value="PAR1"/>
    <property type="match status" value="1"/>
</dbReference>
<organism evidence="2 3">
    <name type="scientific">Nicotiana tabacum</name>
    <name type="common">Common tobacco</name>
    <dbReference type="NCBI Taxonomy" id="4097"/>
    <lineage>
        <taxon>Eukaryota</taxon>
        <taxon>Viridiplantae</taxon>
        <taxon>Streptophyta</taxon>
        <taxon>Embryophyta</taxon>
        <taxon>Tracheophyta</taxon>
        <taxon>Spermatophyta</taxon>
        <taxon>Magnoliopsida</taxon>
        <taxon>eudicotyledons</taxon>
        <taxon>Gunneridae</taxon>
        <taxon>Pentapetalae</taxon>
        <taxon>asterids</taxon>
        <taxon>lamiids</taxon>
        <taxon>Solanales</taxon>
        <taxon>Solanaceae</taxon>
        <taxon>Nicotianoideae</taxon>
        <taxon>Nicotianeae</taxon>
        <taxon>Nicotiana</taxon>
    </lineage>
</organism>
<dbReference type="PANTHER" id="PTHR33649:SF21">
    <property type="entry name" value="PAR-1B PROTEIN"/>
    <property type="match status" value="1"/>
</dbReference>